<keyword evidence="7" id="KW-0067">ATP-binding</keyword>
<dbReference type="Gene3D" id="1.10.4200.10">
    <property type="entry name" value="Triphosphoribosyl-dephospho-CoA protein"/>
    <property type="match status" value="1"/>
</dbReference>
<proteinExistence type="inferred from homology"/>
<accession>A0A8S0G0X5</accession>
<dbReference type="GO" id="GO:0051191">
    <property type="term" value="P:prosthetic group biosynthetic process"/>
    <property type="evidence" value="ECO:0007669"/>
    <property type="project" value="TreeGrafter"/>
</dbReference>
<dbReference type="InterPro" id="IPR002736">
    <property type="entry name" value="CitG"/>
</dbReference>
<comment type="catalytic activity">
    <reaction evidence="1">
        <text>3'-dephospho-CoA + ATP = 2'-(5''-triphospho-alpha-D-ribosyl)-3'-dephospho-CoA + adenine</text>
        <dbReference type="Rhea" id="RHEA:15117"/>
        <dbReference type="ChEBI" id="CHEBI:16708"/>
        <dbReference type="ChEBI" id="CHEBI:30616"/>
        <dbReference type="ChEBI" id="CHEBI:57328"/>
        <dbReference type="ChEBI" id="CHEBI:61378"/>
        <dbReference type="EC" id="2.4.2.52"/>
    </reaction>
</comment>
<evidence type="ECO:0000256" key="2">
    <source>
        <dbReference type="ARBA" id="ARBA00006812"/>
    </source>
</evidence>
<evidence type="ECO:0000256" key="6">
    <source>
        <dbReference type="ARBA" id="ARBA00022741"/>
    </source>
</evidence>
<dbReference type="EMBL" id="AP022360">
    <property type="protein sequence ID" value="BBU85740.1"/>
    <property type="molecule type" value="Genomic_DNA"/>
</dbReference>
<organism evidence="8 9">
    <name type="scientific">Escherichia coli</name>
    <dbReference type="NCBI Taxonomy" id="562"/>
    <lineage>
        <taxon>Bacteria</taxon>
        <taxon>Pseudomonadati</taxon>
        <taxon>Pseudomonadota</taxon>
        <taxon>Gammaproteobacteria</taxon>
        <taxon>Enterobacterales</taxon>
        <taxon>Enterobacteriaceae</taxon>
        <taxon>Escherichia</taxon>
    </lineage>
</organism>
<dbReference type="Pfam" id="PF01874">
    <property type="entry name" value="CitG"/>
    <property type="match status" value="1"/>
</dbReference>
<evidence type="ECO:0000256" key="7">
    <source>
        <dbReference type="ARBA" id="ARBA00022840"/>
    </source>
</evidence>
<reference evidence="8 9" key="1">
    <citation type="submission" date="2020-01" db="EMBL/GenBank/DDBJ databases">
        <title>Dynamics of blaIMP-6 dissemination in carbapenem resistant Enterobacteriacea isolated from regional surveillance in Osaka, Japan.</title>
        <authorList>
            <person name="Abe R."/>
            <person name="Akeda Y."/>
            <person name="Sugawara Y."/>
            <person name="Yamamoto N."/>
            <person name="Tomono K."/>
            <person name="Takeuchi D."/>
            <person name="Kawahara R."/>
            <person name="Hamada S."/>
        </authorList>
    </citation>
    <scope>NUCLEOTIDE SEQUENCE [LARGE SCALE GENOMIC DNA]</scope>
    <source>
        <strain evidence="8 9">E300</strain>
    </source>
</reference>
<evidence type="ECO:0000256" key="3">
    <source>
        <dbReference type="ARBA" id="ARBA00012074"/>
    </source>
</evidence>
<dbReference type="PANTHER" id="PTHR30201">
    <property type="entry name" value="TRIPHOSPHORIBOSYL-DEPHOSPHO-COA SYNTHASE"/>
    <property type="match status" value="1"/>
</dbReference>
<dbReference type="GO" id="GO:0046917">
    <property type="term" value="F:triphosphoribosyl-dephospho-CoA synthase activity"/>
    <property type="evidence" value="ECO:0007669"/>
    <property type="project" value="UniProtKB-EC"/>
</dbReference>
<evidence type="ECO:0000256" key="4">
    <source>
        <dbReference type="ARBA" id="ARBA00020625"/>
    </source>
</evidence>
<dbReference type="GO" id="GO:0005524">
    <property type="term" value="F:ATP binding"/>
    <property type="evidence" value="ECO:0007669"/>
    <property type="project" value="UniProtKB-KW"/>
</dbReference>
<dbReference type="EC" id="2.4.2.52" evidence="3"/>
<keyword evidence="5" id="KW-0808">Transferase</keyword>
<sequence>MSMPATSTKTTKLATSLIDEYALLGWRAMLTEVNLSPKPGLVDRINCGAHKDMALEDFHRSALAIQGWLPRFIEFGACSAEMAPEAVLNGLRPIGMACEGDMFRATAGVNTHKGSIFSLGLLCAAGKLAVCFSSTSR</sequence>
<comment type="similarity">
    <text evidence="2">Belongs to the CitG/MdcB family.</text>
</comment>
<dbReference type="Proteomes" id="UP000467488">
    <property type="component" value="Chromosome"/>
</dbReference>
<evidence type="ECO:0000313" key="9">
    <source>
        <dbReference type="Proteomes" id="UP000467488"/>
    </source>
</evidence>
<evidence type="ECO:0000256" key="1">
    <source>
        <dbReference type="ARBA" id="ARBA00001210"/>
    </source>
</evidence>
<name>A0A8S0G0X5_ECOLX</name>
<keyword evidence="6" id="KW-0547">Nucleotide-binding</keyword>
<evidence type="ECO:0000313" key="8">
    <source>
        <dbReference type="EMBL" id="BBU85740.1"/>
    </source>
</evidence>
<dbReference type="AlphaFoldDB" id="A0A8S0G0X5"/>
<dbReference type="PANTHER" id="PTHR30201:SF2">
    <property type="entry name" value="2-(5''-TRIPHOSPHORIBOSYL)-3'-DEPHOSPHOCOENZYME-A SYNTHASE"/>
    <property type="match status" value="1"/>
</dbReference>
<protein>
    <recommendedName>
        <fullName evidence="4">2-(5''-triphosphoribosyl)-3'-dephosphocoenzyme-A synthase</fullName>
        <ecNumber evidence="3">2.4.2.52</ecNumber>
    </recommendedName>
</protein>
<evidence type="ECO:0000256" key="5">
    <source>
        <dbReference type="ARBA" id="ARBA00022679"/>
    </source>
</evidence>
<gene>
    <name evidence="8" type="ORF">EIMP300_71400</name>
</gene>